<evidence type="ECO:0000313" key="3">
    <source>
        <dbReference type="Proteomes" id="UP001500320"/>
    </source>
</evidence>
<organism evidence="2 3">
    <name type="scientific">Planomonospora alba</name>
    <dbReference type="NCBI Taxonomy" id="161354"/>
    <lineage>
        <taxon>Bacteria</taxon>
        <taxon>Bacillati</taxon>
        <taxon>Actinomycetota</taxon>
        <taxon>Actinomycetes</taxon>
        <taxon>Streptosporangiales</taxon>
        <taxon>Streptosporangiaceae</taxon>
        <taxon>Planomonospora</taxon>
    </lineage>
</organism>
<dbReference type="EMBL" id="BAAAUT010000053">
    <property type="protein sequence ID" value="GAA3156348.1"/>
    <property type="molecule type" value="Genomic_DNA"/>
</dbReference>
<dbReference type="RefSeq" id="WP_344864272.1">
    <property type="nucleotide sequence ID" value="NZ_BAAAUT010000053.1"/>
</dbReference>
<name>A0ABP6NRM7_9ACTN</name>
<feature type="compositionally biased region" description="Low complexity" evidence="1">
    <location>
        <begin position="251"/>
        <end position="273"/>
    </location>
</feature>
<reference evidence="3" key="1">
    <citation type="journal article" date="2019" name="Int. J. Syst. Evol. Microbiol.">
        <title>The Global Catalogue of Microorganisms (GCM) 10K type strain sequencing project: providing services to taxonomists for standard genome sequencing and annotation.</title>
        <authorList>
            <consortium name="The Broad Institute Genomics Platform"/>
            <consortium name="The Broad Institute Genome Sequencing Center for Infectious Disease"/>
            <person name="Wu L."/>
            <person name="Ma J."/>
        </authorList>
    </citation>
    <scope>NUCLEOTIDE SEQUENCE [LARGE SCALE GENOMIC DNA]</scope>
    <source>
        <strain evidence="3">JCM 9373</strain>
    </source>
</reference>
<comment type="caution">
    <text evidence="2">The sequence shown here is derived from an EMBL/GenBank/DDBJ whole genome shotgun (WGS) entry which is preliminary data.</text>
</comment>
<keyword evidence="3" id="KW-1185">Reference proteome</keyword>
<feature type="compositionally biased region" description="Pro residues" evidence="1">
    <location>
        <begin position="220"/>
        <end position="250"/>
    </location>
</feature>
<evidence type="ECO:0000256" key="1">
    <source>
        <dbReference type="SAM" id="MobiDB-lite"/>
    </source>
</evidence>
<sequence length="339" mass="35398">MPNAESVLCGLADERATGALRLGKAGAFYLTGGRVTYAESSCCPRVEDLLVAGGRISVQAVRQARQASSEERWGGDLLVDRGVLTRGELEFCVLSAVLDAAFFLLESPASRSRFRPDDRHWLGPQWYFDVAGLLREHGRRRAQLDQAWPSAELDTLPVVPLARIPAQQVMLTSLQWEVLVGADCAATPVDLARKLGRPAYSVLLAVRQLGAAGLLRRPEPAPGAPSGTSPPVPPPKAPPEAVPPTAPPEAPSEAPSGTGPGAAPAEHPSGAPADGPPGAAPEAPPGTLPRRAGGTGRARDLPEDGPAPPRPAVWIPAATGDPTDVNLLIRLRNALEALA</sequence>
<feature type="compositionally biased region" description="Pro residues" evidence="1">
    <location>
        <begin position="274"/>
        <end position="287"/>
    </location>
</feature>
<dbReference type="Proteomes" id="UP001500320">
    <property type="component" value="Unassembled WGS sequence"/>
</dbReference>
<protein>
    <submittedName>
        <fullName evidence="2">Uncharacterized protein</fullName>
    </submittedName>
</protein>
<feature type="region of interest" description="Disordered" evidence="1">
    <location>
        <begin position="216"/>
        <end position="320"/>
    </location>
</feature>
<gene>
    <name evidence="2" type="ORF">GCM10010466_54040</name>
</gene>
<accession>A0ABP6NRM7</accession>
<evidence type="ECO:0000313" key="2">
    <source>
        <dbReference type="EMBL" id="GAA3156348.1"/>
    </source>
</evidence>
<proteinExistence type="predicted"/>